<dbReference type="Proteomes" id="UP000183038">
    <property type="component" value="Unassembled WGS sequence"/>
</dbReference>
<dbReference type="RefSeq" id="WP_175518866.1">
    <property type="nucleotide sequence ID" value="NZ_FNTB01000001.1"/>
</dbReference>
<dbReference type="EMBL" id="FNTB01000001">
    <property type="protein sequence ID" value="SEB78270.1"/>
    <property type="molecule type" value="Genomic_DNA"/>
</dbReference>
<name>A0A1H4M5C2_9FLAO</name>
<organism evidence="1 2">
    <name type="scientific">Maribacter dokdonensis</name>
    <dbReference type="NCBI Taxonomy" id="320912"/>
    <lineage>
        <taxon>Bacteria</taxon>
        <taxon>Pseudomonadati</taxon>
        <taxon>Bacteroidota</taxon>
        <taxon>Flavobacteriia</taxon>
        <taxon>Flavobacteriales</taxon>
        <taxon>Flavobacteriaceae</taxon>
        <taxon>Maribacter</taxon>
    </lineage>
</organism>
<evidence type="ECO:0000313" key="1">
    <source>
        <dbReference type="EMBL" id="SEB78270.1"/>
    </source>
</evidence>
<accession>A0A1H4M5C2</accession>
<evidence type="ECO:0000313" key="2">
    <source>
        <dbReference type="Proteomes" id="UP000183038"/>
    </source>
</evidence>
<dbReference type="AlphaFoldDB" id="A0A1H4M5C2"/>
<reference evidence="1 2" key="1">
    <citation type="submission" date="2016-10" db="EMBL/GenBank/DDBJ databases">
        <authorList>
            <person name="de Groot N.N."/>
        </authorList>
    </citation>
    <scope>NUCLEOTIDE SEQUENCE [LARGE SCALE GENOMIC DNA]</scope>
    <source>
        <strain evidence="1 2">MAR_2009_71</strain>
    </source>
</reference>
<protein>
    <submittedName>
        <fullName evidence="1">Uncharacterized protein</fullName>
    </submittedName>
</protein>
<proteinExistence type="predicted"/>
<sequence length="57" mass="6475">MKNLEAEILELFQEKGLAAYEDMKVHLCPEADPKKRAAVRSIMARLYVATDGSYFLV</sequence>
<gene>
    <name evidence="1" type="ORF">SAMN05192540_1531</name>
</gene>